<keyword evidence="3" id="KW-0647">Proteasome</keyword>
<keyword evidence="7" id="KW-1185">Reference proteome</keyword>
<evidence type="ECO:0000256" key="4">
    <source>
        <dbReference type="ARBA" id="ARBA00038321"/>
    </source>
</evidence>
<organism evidence="6 7">
    <name type="scientific">Penaeus vannamei</name>
    <name type="common">Whiteleg shrimp</name>
    <name type="synonym">Litopenaeus vannamei</name>
    <dbReference type="NCBI Taxonomy" id="6689"/>
    <lineage>
        <taxon>Eukaryota</taxon>
        <taxon>Metazoa</taxon>
        <taxon>Ecdysozoa</taxon>
        <taxon>Arthropoda</taxon>
        <taxon>Crustacea</taxon>
        <taxon>Multicrustacea</taxon>
        <taxon>Malacostraca</taxon>
        <taxon>Eumalacostraca</taxon>
        <taxon>Eucarida</taxon>
        <taxon>Decapoda</taxon>
        <taxon>Dendrobranchiata</taxon>
        <taxon>Penaeoidea</taxon>
        <taxon>Penaeidae</taxon>
        <taxon>Penaeus</taxon>
    </lineage>
</organism>
<keyword evidence="2" id="KW-0677">Repeat</keyword>
<evidence type="ECO:0000256" key="1">
    <source>
        <dbReference type="ARBA" id="ARBA00022574"/>
    </source>
</evidence>
<dbReference type="PROSITE" id="PS50082">
    <property type="entry name" value="WD_REPEATS_2"/>
    <property type="match status" value="2"/>
</dbReference>
<evidence type="ECO:0000313" key="7">
    <source>
        <dbReference type="Proteomes" id="UP000283509"/>
    </source>
</evidence>
<dbReference type="PANTHER" id="PTHR19857:SF19">
    <property type="entry name" value="26S PROTEASOME REGULATORY SUBUNIT RPN14"/>
    <property type="match status" value="1"/>
</dbReference>
<dbReference type="InterPro" id="IPR051179">
    <property type="entry name" value="WD_repeat_multifunction"/>
</dbReference>
<keyword evidence="1 5" id="KW-0853">WD repeat</keyword>
<dbReference type="EMBL" id="QCYY01002458">
    <property type="protein sequence ID" value="ROT70166.1"/>
    <property type="molecule type" value="Genomic_DNA"/>
</dbReference>
<dbReference type="InterPro" id="IPR036322">
    <property type="entry name" value="WD40_repeat_dom_sf"/>
</dbReference>
<name>A0A3R7NYC7_PENVA</name>
<dbReference type="PROSITE" id="PS00678">
    <property type="entry name" value="WD_REPEATS_1"/>
    <property type="match status" value="1"/>
</dbReference>
<dbReference type="InterPro" id="IPR015943">
    <property type="entry name" value="WD40/YVTN_repeat-like_dom_sf"/>
</dbReference>
<proteinExistence type="inferred from homology"/>
<dbReference type="STRING" id="6689.A0A3R7NYC7"/>
<feature type="repeat" description="WD" evidence="5">
    <location>
        <begin position="180"/>
        <end position="221"/>
    </location>
</feature>
<dbReference type="SMART" id="SM00320">
    <property type="entry name" value="WD40"/>
    <property type="match status" value="3"/>
</dbReference>
<evidence type="ECO:0000313" key="6">
    <source>
        <dbReference type="EMBL" id="ROT70166.1"/>
    </source>
</evidence>
<sequence length="294" mass="31109">MLGPSGCGVAASGAIAPHTNALASEAGKERADYRPATGYFTGSCEGPQRYSKRPKQSKMAGSASVLVIQSDWHDTLRDNDSSAWIFHKRLGEKGEYGKIGGSASDGIFQVHSRTERTIAVSHHPSGMSTIFIAPVATFNHIHAKSVIGLDVGNGGLGVSVCSENKLHVWETESGEVRRLLEGHFFDVYTCRLFPSGIVVLSGGGDMQLRIWDAATGQCPVVLKGHTGAVLDTAFVDRGKNVISVSKDGTARLWNCGQSKCIATLLTAESTITSCAITDVTGLINLPAPAEIPGW</sequence>
<evidence type="ECO:0000256" key="3">
    <source>
        <dbReference type="ARBA" id="ARBA00022942"/>
    </source>
</evidence>
<dbReference type="PROSITE" id="PS50294">
    <property type="entry name" value="WD_REPEATS_REGION"/>
    <property type="match status" value="2"/>
</dbReference>
<comment type="similarity">
    <text evidence="4">Belongs to the WD repeat PAAF1/RPN14 family.</text>
</comment>
<comment type="caution">
    <text evidence="6">The sequence shown here is derived from an EMBL/GenBank/DDBJ whole genome shotgun (WGS) entry which is preliminary data.</text>
</comment>
<evidence type="ECO:0000256" key="5">
    <source>
        <dbReference type="PROSITE-ProRule" id="PRU00221"/>
    </source>
</evidence>
<evidence type="ECO:0000256" key="2">
    <source>
        <dbReference type="ARBA" id="ARBA00022737"/>
    </source>
</evidence>
<dbReference type="InterPro" id="IPR019775">
    <property type="entry name" value="WD40_repeat_CS"/>
</dbReference>
<reference evidence="6 7" key="2">
    <citation type="submission" date="2019-01" db="EMBL/GenBank/DDBJ databases">
        <title>The decoding of complex shrimp genome reveals the adaptation for benthos swimmer, frequently molting mechanism and breeding impact on genome.</title>
        <authorList>
            <person name="Sun Y."/>
            <person name="Gao Y."/>
            <person name="Yu Y."/>
        </authorList>
    </citation>
    <scope>NUCLEOTIDE SEQUENCE [LARGE SCALE GENOMIC DNA]</scope>
    <source>
        <tissue evidence="6">Muscle</tissue>
    </source>
</reference>
<reference evidence="6 7" key="1">
    <citation type="submission" date="2018-04" db="EMBL/GenBank/DDBJ databases">
        <authorList>
            <person name="Zhang X."/>
            <person name="Yuan J."/>
            <person name="Li F."/>
            <person name="Xiang J."/>
        </authorList>
    </citation>
    <scope>NUCLEOTIDE SEQUENCE [LARGE SCALE GENOMIC DNA]</scope>
    <source>
        <tissue evidence="6">Muscle</tissue>
    </source>
</reference>
<dbReference type="AlphaFoldDB" id="A0A3R7NYC7"/>
<gene>
    <name evidence="6" type="ORF">C7M84_011558</name>
</gene>
<dbReference type="OrthoDB" id="27537at2759"/>
<feature type="repeat" description="WD" evidence="5">
    <location>
        <begin position="222"/>
        <end position="263"/>
    </location>
</feature>
<dbReference type="SUPFAM" id="SSF50978">
    <property type="entry name" value="WD40 repeat-like"/>
    <property type="match status" value="1"/>
</dbReference>
<dbReference type="Gene3D" id="2.130.10.10">
    <property type="entry name" value="YVTN repeat-like/Quinoprotein amine dehydrogenase"/>
    <property type="match status" value="1"/>
</dbReference>
<dbReference type="PANTHER" id="PTHR19857">
    <property type="entry name" value="MITOCHONDRIAL DIVISION PROTEIN 1-RELATED"/>
    <property type="match status" value="1"/>
</dbReference>
<dbReference type="GO" id="GO:0000502">
    <property type="term" value="C:proteasome complex"/>
    <property type="evidence" value="ECO:0007669"/>
    <property type="project" value="UniProtKB-KW"/>
</dbReference>
<dbReference type="InterPro" id="IPR001680">
    <property type="entry name" value="WD40_rpt"/>
</dbReference>
<dbReference type="Proteomes" id="UP000283509">
    <property type="component" value="Unassembled WGS sequence"/>
</dbReference>
<accession>A0A3R7NYC7</accession>
<protein>
    <submittedName>
        <fullName evidence="6">Proteasomal ATPase-associated factor 1</fullName>
    </submittedName>
</protein>
<dbReference type="Pfam" id="PF00400">
    <property type="entry name" value="WD40"/>
    <property type="match status" value="2"/>
</dbReference>